<evidence type="ECO:0000313" key="2">
    <source>
        <dbReference type="EMBL" id="CAB4540205.1"/>
    </source>
</evidence>
<gene>
    <name evidence="2" type="ORF">UFOPK1425_00522</name>
</gene>
<dbReference type="InterPro" id="IPR005031">
    <property type="entry name" value="COQ10_START"/>
</dbReference>
<dbReference type="InterPro" id="IPR023393">
    <property type="entry name" value="START-like_dom_sf"/>
</dbReference>
<dbReference type="EMBL" id="CAEZSJ010000078">
    <property type="protein sequence ID" value="CAB4540205.1"/>
    <property type="molecule type" value="Genomic_DNA"/>
</dbReference>
<proteinExistence type="predicted"/>
<dbReference type="AlphaFoldDB" id="A0A6J6BN81"/>
<evidence type="ECO:0000259" key="1">
    <source>
        <dbReference type="Pfam" id="PF03364"/>
    </source>
</evidence>
<feature type="domain" description="Coenzyme Q-binding protein COQ10 START" evidence="1">
    <location>
        <begin position="11"/>
        <end position="137"/>
    </location>
</feature>
<dbReference type="PANTHER" id="PTHR39683:SF4">
    <property type="entry name" value="COENZYME Q-BINDING PROTEIN COQ10 START DOMAIN-CONTAINING PROTEIN"/>
    <property type="match status" value="1"/>
</dbReference>
<sequence length="145" mass="15716">MSDISKNSTVIEAPISEVAEVLTDLASYPSWSSAIKSVEVQSKDESGRATKAKISIDAGVMKDRVTLDYDWSKSPNEITFSLDDADLLTEMSGAYKLSDNGDDTTTVSYELTVALSMPVPAMMRQKAERSTIDLALSQLKAKLEG</sequence>
<organism evidence="2">
    <name type="scientific">freshwater metagenome</name>
    <dbReference type="NCBI Taxonomy" id="449393"/>
    <lineage>
        <taxon>unclassified sequences</taxon>
        <taxon>metagenomes</taxon>
        <taxon>ecological metagenomes</taxon>
    </lineage>
</organism>
<accession>A0A6J6BN81</accession>
<protein>
    <submittedName>
        <fullName evidence="2">Unannotated protein</fullName>
    </submittedName>
</protein>
<reference evidence="2" key="1">
    <citation type="submission" date="2020-05" db="EMBL/GenBank/DDBJ databases">
        <authorList>
            <person name="Chiriac C."/>
            <person name="Salcher M."/>
            <person name="Ghai R."/>
            <person name="Kavagutti S V."/>
        </authorList>
    </citation>
    <scope>NUCLEOTIDE SEQUENCE</scope>
</reference>
<name>A0A6J6BN81_9ZZZZ</name>
<dbReference type="SUPFAM" id="SSF55961">
    <property type="entry name" value="Bet v1-like"/>
    <property type="match status" value="1"/>
</dbReference>
<dbReference type="Gene3D" id="3.30.530.20">
    <property type="match status" value="1"/>
</dbReference>
<dbReference type="PANTHER" id="PTHR39683">
    <property type="entry name" value="CONSERVED PROTEIN TB16.3"/>
    <property type="match status" value="1"/>
</dbReference>
<dbReference type="Pfam" id="PF03364">
    <property type="entry name" value="Polyketide_cyc"/>
    <property type="match status" value="1"/>
</dbReference>